<gene>
    <name evidence="12" type="ORF">A3B56_00745</name>
</gene>
<organism evidence="12 13">
    <name type="scientific">Candidatus Roizmanbacteria bacterium RIFCSPLOWO2_01_FULL_45_11</name>
    <dbReference type="NCBI Taxonomy" id="1802070"/>
    <lineage>
        <taxon>Bacteria</taxon>
        <taxon>Candidatus Roizmaniibacteriota</taxon>
    </lineage>
</organism>
<proteinExistence type="predicted"/>
<comment type="cofactor">
    <cofactor evidence="3">
        <name>[4Fe-4S] cluster</name>
        <dbReference type="ChEBI" id="CHEBI:49883"/>
    </cofactor>
</comment>
<sequence>MKPNDFNTAYFPTWCPGCGNFGIWGALKNAITETGWGPDQFAIVFGVGCSGNMNDFVKAYAFHSLHGRALPNAIGMRLSNHILPIIVVGGDGDLLGEGGNHLMHACRGNFDITVILHNNQVYGLTTGQVSPTSEKGIKSKSTPAGIIEEPLNPIALAVSQGATFVGQGFAGDLVHLSQLMKQAIDHKGFSLVNVYQPCVTFNKHNTYQWFRERVYKLDETYDTSSKLAALEVSFTHEKIALGVLYESPRPTYEESLPQLEHGPLIDQPVSVTLDDLLPEFV</sequence>
<comment type="caution">
    <text evidence="12">The sequence shown here is derived from an EMBL/GenBank/DDBJ whole genome shotgun (WGS) entry which is preliminary data.</text>
</comment>
<dbReference type="AlphaFoldDB" id="A0A1F7JGV8"/>
<dbReference type="Gene3D" id="3.40.50.970">
    <property type="match status" value="1"/>
</dbReference>
<keyword evidence="7" id="KW-0408">Iron</keyword>
<dbReference type="InterPro" id="IPR051457">
    <property type="entry name" value="2-oxoacid:Fd_oxidoreductase"/>
</dbReference>
<keyword evidence="9" id="KW-0786">Thiamine pyrophosphate</keyword>
<feature type="domain" description="Thiamine pyrophosphate enzyme TPP-binding" evidence="10">
    <location>
        <begin position="50"/>
        <end position="194"/>
    </location>
</feature>
<evidence type="ECO:0000256" key="3">
    <source>
        <dbReference type="ARBA" id="ARBA00001966"/>
    </source>
</evidence>
<dbReference type="GO" id="GO:0051536">
    <property type="term" value="F:iron-sulfur cluster binding"/>
    <property type="evidence" value="ECO:0007669"/>
    <property type="project" value="UniProtKB-KW"/>
</dbReference>
<evidence type="ECO:0000313" key="12">
    <source>
        <dbReference type="EMBL" id="OGK54853.1"/>
    </source>
</evidence>
<dbReference type="CDD" id="cd03375">
    <property type="entry name" value="TPP_OGFOR"/>
    <property type="match status" value="1"/>
</dbReference>
<dbReference type="SUPFAM" id="SSF52518">
    <property type="entry name" value="Thiamin diphosphate-binding fold (THDP-binding)"/>
    <property type="match status" value="1"/>
</dbReference>
<name>A0A1F7JGV8_9BACT</name>
<dbReference type="InterPro" id="IPR029061">
    <property type="entry name" value="THDP-binding"/>
</dbReference>
<keyword evidence="5" id="KW-0460">Magnesium</keyword>
<evidence type="ECO:0000313" key="13">
    <source>
        <dbReference type="Proteomes" id="UP000178486"/>
    </source>
</evidence>
<keyword evidence="4" id="KW-0479">Metal-binding</keyword>
<comment type="cofactor">
    <cofactor evidence="2">
        <name>thiamine diphosphate</name>
        <dbReference type="ChEBI" id="CHEBI:58937"/>
    </cofactor>
</comment>
<evidence type="ECO:0000256" key="7">
    <source>
        <dbReference type="ARBA" id="ARBA00023004"/>
    </source>
</evidence>
<accession>A0A1F7JGV8</accession>
<dbReference type="PANTHER" id="PTHR48084:SF4">
    <property type="entry name" value="2-OXOGLUTARATE OXIDOREDUCTASE SUBUNIT KORB"/>
    <property type="match status" value="1"/>
</dbReference>
<keyword evidence="8" id="KW-0411">Iron-sulfur</keyword>
<comment type="cofactor">
    <cofactor evidence="1">
        <name>Mg(2+)</name>
        <dbReference type="ChEBI" id="CHEBI:18420"/>
    </cofactor>
</comment>
<evidence type="ECO:0000259" key="11">
    <source>
        <dbReference type="Pfam" id="PF12367"/>
    </source>
</evidence>
<keyword evidence="6" id="KW-0560">Oxidoreductase</keyword>
<dbReference type="GO" id="GO:0030976">
    <property type="term" value="F:thiamine pyrophosphate binding"/>
    <property type="evidence" value="ECO:0007669"/>
    <property type="project" value="InterPro"/>
</dbReference>
<evidence type="ECO:0000259" key="10">
    <source>
        <dbReference type="Pfam" id="PF02775"/>
    </source>
</evidence>
<dbReference type="InterPro" id="IPR011896">
    <property type="entry name" value="OFOB"/>
</dbReference>
<dbReference type="Pfam" id="PF12367">
    <property type="entry name" value="PFO_beta_C"/>
    <property type="match status" value="1"/>
</dbReference>
<dbReference type="GO" id="GO:0046872">
    <property type="term" value="F:metal ion binding"/>
    <property type="evidence" value="ECO:0007669"/>
    <property type="project" value="UniProtKB-KW"/>
</dbReference>
<dbReference type="EMBL" id="MGAU01000024">
    <property type="protein sequence ID" value="OGK54853.1"/>
    <property type="molecule type" value="Genomic_DNA"/>
</dbReference>
<dbReference type="Pfam" id="PF02775">
    <property type="entry name" value="TPP_enzyme_C"/>
    <property type="match status" value="1"/>
</dbReference>
<dbReference type="GO" id="GO:0045333">
    <property type="term" value="P:cellular respiration"/>
    <property type="evidence" value="ECO:0007669"/>
    <property type="project" value="UniProtKB-ARBA"/>
</dbReference>
<feature type="domain" description="Pyruvate ferredoxin oxidoreductase beta subunit C-terminal" evidence="11">
    <location>
        <begin position="198"/>
        <end position="260"/>
    </location>
</feature>
<dbReference type="PANTHER" id="PTHR48084">
    <property type="entry name" value="2-OXOGLUTARATE OXIDOREDUCTASE SUBUNIT KORB-RELATED"/>
    <property type="match status" value="1"/>
</dbReference>
<evidence type="ECO:0000256" key="6">
    <source>
        <dbReference type="ARBA" id="ARBA00023002"/>
    </source>
</evidence>
<evidence type="ECO:0000256" key="9">
    <source>
        <dbReference type="ARBA" id="ARBA00023052"/>
    </source>
</evidence>
<evidence type="ECO:0000256" key="1">
    <source>
        <dbReference type="ARBA" id="ARBA00001946"/>
    </source>
</evidence>
<dbReference type="NCBIfam" id="TIGR02177">
    <property type="entry name" value="PorB_KorB"/>
    <property type="match status" value="1"/>
</dbReference>
<evidence type="ECO:0000256" key="5">
    <source>
        <dbReference type="ARBA" id="ARBA00022842"/>
    </source>
</evidence>
<evidence type="ECO:0000256" key="4">
    <source>
        <dbReference type="ARBA" id="ARBA00022723"/>
    </source>
</evidence>
<evidence type="ECO:0000256" key="2">
    <source>
        <dbReference type="ARBA" id="ARBA00001964"/>
    </source>
</evidence>
<reference evidence="12 13" key="1">
    <citation type="journal article" date="2016" name="Nat. Commun.">
        <title>Thousands of microbial genomes shed light on interconnected biogeochemical processes in an aquifer system.</title>
        <authorList>
            <person name="Anantharaman K."/>
            <person name="Brown C.T."/>
            <person name="Hug L.A."/>
            <person name="Sharon I."/>
            <person name="Castelle C.J."/>
            <person name="Probst A.J."/>
            <person name="Thomas B.C."/>
            <person name="Singh A."/>
            <person name="Wilkins M.J."/>
            <person name="Karaoz U."/>
            <person name="Brodie E.L."/>
            <person name="Williams K.H."/>
            <person name="Hubbard S.S."/>
            <person name="Banfield J.F."/>
        </authorList>
    </citation>
    <scope>NUCLEOTIDE SEQUENCE [LARGE SCALE GENOMIC DNA]</scope>
</reference>
<dbReference type="GO" id="GO:0016625">
    <property type="term" value="F:oxidoreductase activity, acting on the aldehyde or oxo group of donors, iron-sulfur protein as acceptor"/>
    <property type="evidence" value="ECO:0007669"/>
    <property type="project" value="UniProtKB-ARBA"/>
</dbReference>
<dbReference type="InterPro" id="IPR011766">
    <property type="entry name" value="TPP_enzyme_TPP-bd"/>
</dbReference>
<protein>
    <recommendedName>
        <fullName evidence="14">2-oxoacid ferredoxin oxidoreductase</fullName>
    </recommendedName>
</protein>
<evidence type="ECO:0008006" key="14">
    <source>
        <dbReference type="Google" id="ProtNLM"/>
    </source>
</evidence>
<dbReference type="InterPro" id="IPR032686">
    <property type="entry name" value="PFO_beta_C"/>
</dbReference>
<dbReference type="Proteomes" id="UP000178486">
    <property type="component" value="Unassembled WGS sequence"/>
</dbReference>
<evidence type="ECO:0000256" key="8">
    <source>
        <dbReference type="ARBA" id="ARBA00023014"/>
    </source>
</evidence>